<dbReference type="AlphaFoldDB" id="A0A0A3XQ13"/>
<name>A0A0A3XQ13_BRAJP</name>
<proteinExistence type="predicted"/>
<protein>
    <submittedName>
        <fullName evidence="1">Uncharacterized protein</fullName>
    </submittedName>
</protein>
<dbReference type="EMBL" id="JRPN01000025">
    <property type="protein sequence ID" value="KGT75256.1"/>
    <property type="molecule type" value="Genomic_DNA"/>
</dbReference>
<accession>A0A0A3XQ13</accession>
<comment type="caution">
    <text evidence="1">The sequence shown here is derived from an EMBL/GenBank/DDBJ whole genome shotgun (WGS) entry which is preliminary data.</text>
</comment>
<organism evidence="1 2">
    <name type="scientific">Bradyrhizobium japonicum</name>
    <dbReference type="NCBI Taxonomy" id="375"/>
    <lineage>
        <taxon>Bacteria</taxon>
        <taxon>Pseudomonadati</taxon>
        <taxon>Pseudomonadota</taxon>
        <taxon>Alphaproteobacteria</taxon>
        <taxon>Hyphomicrobiales</taxon>
        <taxon>Nitrobacteraceae</taxon>
        <taxon>Bradyrhizobium</taxon>
    </lineage>
</organism>
<evidence type="ECO:0000313" key="1">
    <source>
        <dbReference type="EMBL" id="KGT75256.1"/>
    </source>
</evidence>
<reference evidence="1 2" key="1">
    <citation type="submission" date="2014-09" db="EMBL/GenBank/DDBJ databases">
        <title>Draft genome of Bradyrhizobium japonicum Is-34.</title>
        <authorList>
            <person name="Tsurumaru H."/>
            <person name="Yamakawa T."/>
            <person name="Hashimoto S."/>
            <person name="Okizaki K."/>
            <person name="Kanesaki Y."/>
            <person name="Yoshikawa H."/>
            <person name="Yajima S."/>
        </authorList>
    </citation>
    <scope>NUCLEOTIDE SEQUENCE [LARGE SCALE GENOMIC DNA]</scope>
    <source>
        <strain evidence="1 2">Is-34</strain>
    </source>
</reference>
<evidence type="ECO:0000313" key="2">
    <source>
        <dbReference type="Proteomes" id="UP000030377"/>
    </source>
</evidence>
<gene>
    <name evidence="1" type="ORF">MA20_32520</name>
</gene>
<dbReference type="Proteomes" id="UP000030377">
    <property type="component" value="Unassembled WGS sequence"/>
</dbReference>
<sequence length="59" mass="6161">MNKMSYRRAAASRTPKTVLALGPIFESSVRGGPSIGPGGVMMLGLPDRLLSRGTETVTA</sequence>